<dbReference type="Proteomes" id="UP001152531">
    <property type="component" value="Unassembled WGS sequence"/>
</dbReference>
<evidence type="ECO:0000313" key="1">
    <source>
        <dbReference type="EMBL" id="CAH6723247.1"/>
    </source>
</evidence>
<dbReference type="EMBL" id="CALSDN010000013">
    <property type="protein sequence ID" value="CAH6723247.1"/>
    <property type="molecule type" value="Genomic_DNA"/>
</dbReference>
<name>A0ACA9YDV1_9ASCO</name>
<organism evidence="1 2">
    <name type="scientific">[Candida] jaroonii</name>
    <dbReference type="NCBI Taxonomy" id="467808"/>
    <lineage>
        <taxon>Eukaryota</taxon>
        <taxon>Fungi</taxon>
        <taxon>Dikarya</taxon>
        <taxon>Ascomycota</taxon>
        <taxon>Saccharomycotina</taxon>
        <taxon>Pichiomycetes</taxon>
        <taxon>Debaryomycetaceae</taxon>
        <taxon>Yamadazyma</taxon>
    </lineage>
</organism>
<reference evidence="1" key="1">
    <citation type="submission" date="2022-06" db="EMBL/GenBank/DDBJ databases">
        <authorList>
            <person name="Legras J.-L."/>
            <person name="Devillers H."/>
            <person name="Grondin C."/>
        </authorList>
    </citation>
    <scope>NUCLEOTIDE SEQUENCE</scope>
    <source>
        <strain evidence="1">CLIB 1444</strain>
    </source>
</reference>
<evidence type="ECO:0000313" key="2">
    <source>
        <dbReference type="Proteomes" id="UP001152531"/>
    </source>
</evidence>
<proteinExistence type="predicted"/>
<sequence>MSVGLSLKRYQSFHFSPSSKDIYKPNFIFSSDIPEVINKLIDVNDQITDSQFDLTDHLNIEFTINVELNMLMNRNKDLKPSDLIKDNLIFLAKSDESVIPLNFLNHLILPEDRKINIHPKKIINNEIFIVTLTLKVLKLLINNSMIQTIEFLKDENFSILLLCDCSLIDNIEEYIKKIFVLETLKTKPCLIDSNSTVVENDLNHEIGEINEATETTIEVSENDMNVNYDDLNDTSIDFMFLKNEKTIEDDTETLVGKQSIKFPNLFKYNPFSTEQDNSENFIKNVNNLRHNFHEIDEIDEGEEQFEINSDNEENEEHEIHIDDVPESPKNYKNANFPANIKLKPSKTEMKPIEESEDVLPRKSSKSFNLPSRNMIKSPSFTIDQNELDSFDYSGPSYIKGDKKFKYIKVGKVQKFVNLFEERVHEESESRSSSRPVSRSVSRSVSRATSPSRSYAF</sequence>
<gene>
    <name evidence="1" type="ORF">CLIB1444_13S03620</name>
</gene>
<comment type="caution">
    <text evidence="1">The sequence shown here is derived from an EMBL/GenBank/DDBJ whole genome shotgun (WGS) entry which is preliminary data.</text>
</comment>
<protein>
    <submittedName>
        <fullName evidence="1">Uncharacterized protein</fullName>
    </submittedName>
</protein>
<keyword evidence="2" id="KW-1185">Reference proteome</keyword>
<accession>A0ACA9YDV1</accession>